<reference evidence="2" key="2">
    <citation type="submission" date="2015-01" db="EMBL/GenBank/DDBJ databases">
        <title>Evolutionary Origins and Diversification of the Mycorrhizal Mutualists.</title>
        <authorList>
            <consortium name="DOE Joint Genome Institute"/>
            <consortium name="Mycorrhizal Genomics Consortium"/>
            <person name="Kohler A."/>
            <person name="Kuo A."/>
            <person name="Nagy L.G."/>
            <person name="Floudas D."/>
            <person name="Copeland A."/>
            <person name="Barry K.W."/>
            <person name="Cichocki N."/>
            <person name="Veneault-Fourrey C."/>
            <person name="LaButti K."/>
            <person name="Lindquist E.A."/>
            <person name="Lipzen A."/>
            <person name="Lundell T."/>
            <person name="Morin E."/>
            <person name="Murat C."/>
            <person name="Riley R."/>
            <person name="Ohm R."/>
            <person name="Sun H."/>
            <person name="Tunlid A."/>
            <person name="Henrissat B."/>
            <person name="Grigoriev I.V."/>
            <person name="Hibbett D.S."/>
            <person name="Martin F."/>
        </authorList>
    </citation>
    <scope>NUCLEOTIDE SEQUENCE [LARGE SCALE GENOMIC DNA]</scope>
    <source>
        <strain evidence="2">Marx 270</strain>
    </source>
</reference>
<dbReference type="InParanoid" id="A0A0C3J9F6"/>
<organism evidence="1 2">
    <name type="scientific">Pisolithus tinctorius Marx 270</name>
    <dbReference type="NCBI Taxonomy" id="870435"/>
    <lineage>
        <taxon>Eukaryota</taxon>
        <taxon>Fungi</taxon>
        <taxon>Dikarya</taxon>
        <taxon>Basidiomycota</taxon>
        <taxon>Agaricomycotina</taxon>
        <taxon>Agaricomycetes</taxon>
        <taxon>Agaricomycetidae</taxon>
        <taxon>Boletales</taxon>
        <taxon>Sclerodermatineae</taxon>
        <taxon>Pisolithaceae</taxon>
        <taxon>Pisolithus</taxon>
    </lineage>
</organism>
<accession>A0A0C3J9F6</accession>
<dbReference type="EMBL" id="KN832103">
    <property type="protein sequence ID" value="KIN94311.1"/>
    <property type="molecule type" value="Genomic_DNA"/>
</dbReference>
<dbReference type="Proteomes" id="UP000054217">
    <property type="component" value="Unassembled WGS sequence"/>
</dbReference>
<reference evidence="1 2" key="1">
    <citation type="submission" date="2014-04" db="EMBL/GenBank/DDBJ databases">
        <authorList>
            <consortium name="DOE Joint Genome Institute"/>
            <person name="Kuo A."/>
            <person name="Kohler A."/>
            <person name="Costa M.D."/>
            <person name="Nagy L.G."/>
            <person name="Floudas D."/>
            <person name="Copeland A."/>
            <person name="Barry K.W."/>
            <person name="Cichocki N."/>
            <person name="Veneault-Fourrey C."/>
            <person name="LaButti K."/>
            <person name="Lindquist E.A."/>
            <person name="Lipzen A."/>
            <person name="Lundell T."/>
            <person name="Morin E."/>
            <person name="Murat C."/>
            <person name="Sun H."/>
            <person name="Tunlid A."/>
            <person name="Henrissat B."/>
            <person name="Grigoriev I.V."/>
            <person name="Hibbett D.S."/>
            <person name="Martin F."/>
            <person name="Nordberg H.P."/>
            <person name="Cantor M.N."/>
            <person name="Hua S.X."/>
        </authorList>
    </citation>
    <scope>NUCLEOTIDE SEQUENCE [LARGE SCALE GENOMIC DNA]</scope>
    <source>
        <strain evidence="1 2">Marx 270</strain>
    </source>
</reference>
<keyword evidence="2" id="KW-1185">Reference proteome</keyword>
<gene>
    <name evidence="1" type="ORF">M404DRAFT_109058</name>
</gene>
<sequence>QNVLCAVNVQHNCVDSKCTKLSGHAIQQEWTVTRQIKHVIQHEPTQKYLLNAFSIHNYSFIHAVILPSL</sequence>
<protein>
    <submittedName>
        <fullName evidence="1">Uncharacterized protein</fullName>
    </submittedName>
</protein>
<evidence type="ECO:0000313" key="1">
    <source>
        <dbReference type="EMBL" id="KIN94311.1"/>
    </source>
</evidence>
<dbReference type="HOGENOM" id="CLU_157667_2_1_1"/>
<feature type="non-terminal residue" evidence="1">
    <location>
        <position position="69"/>
    </location>
</feature>
<dbReference type="OrthoDB" id="3264327at2759"/>
<name>A0A0C3J9F6_PISTI</name>
<feature type="non-terminal residue" evidence="1">
    <location>
        <position position="1"/>
    </location>
</feature>
<evidence type="ECO:0000313" key="2">
    <source>
        <dbReference type="Proteomes" id="UP000054217"/>
    </source>
</evidence>
<proteinExistence type="predicted"/>
<dbReference type="AlphaFoldDB" id="A0A0C3J9F6"/>